<keyword evidence="3 6" id="KW-0238">DNA-binding</keyword>
<dbReference type="GO" id="GO:0003700">
    <property type="term" value="F:DNA-binding transcription factor activity"/>
    <property type="evidence" value="ECO:0007669"/>
    <property type="project" value="InterPro"/>
</dbReference>
<dbReference type="RefSeq" id="WP_092531000.1">
    <property type="nucleotide sequence ID" value="NZ_FOWW01000005.1"/>
</dbReference>
<evidence type="ECO:0000313" key="6">
    <source>
        <dbReference type="EMBL" id="SFQ19178.1"/>
    </source>
</evidence>
<dbReference type="OrthoDB" id="9803735at2"/>
<protein>
    <submittedName>
        <fullName evidence="6">DNA-binding transcriptional regulator, LysR family</fullName>
    </submittedName>
</protein>
<dbReference type="InterPro" id="IPR036390">
    <property type="entry name" value="WH_DNA-bd_sf"/>
</dbReference>
<dbReference type="AlphaFoldDB" id="A0A1I5WI17"/>
<dbReference type="PROSITE" id="PS50931">
    <property type="entry name" value="HTH_LYSR"/>
    <property type="match status" value="1"/>
</dbReference>
<evidence type="ECO:0000256" key="3">
    <source>
        <dbReference type="ARBA" id="ARBA00023125"/>
    </source>
</evidence>
<dbReference type="PANTHER" id="PTHR30346">
    <property type="entry name" value="TRANSCRIPTIONAL DUAL REGULATOR HCAR-RELATED"/>
    <property type="match status" value="1"/>
</dbReference>
<dbReference type="Pfam" id="PF00126">
    <property type="entry name" value="HTH_1"/>
    <property type="match status" value="1"/>
</dbReference>
<keyword evidence="7" id="KW-1185">Reference proteome</keyword>
<name>A0A1I5WI17_9PSEU</name>
<dbReference type="SUPFAM" id="SSF46785">
    <property type="entry name" value="Winged helix' DNA-binding domain"/>
    <property type="match status" value="1"/>
</dbReference>
<organism evidence="6 7">
    <name type="scientific">Amycolatopsis arida</name>
    <dbReference type="NCBI Taxonomy" id="587909"/>
    <lineage>
        <taxon>Bacteria</taxon>
        <taxon>Bacillati</taxon>
        <taxon>Actinomycetota</taxon>
        <taxon>Actinomycetes</taxon>
        <taxon>Pseudonocardiales</taxon>
        <taxon>Pseudonocardiaceae</taxon>
        <taxon>Amycolatopsis</taxon>
    </lineage>
</organism>
<dbReference type="Gene3D" id="1.10.10.10">
    <property type="entry name" value="Winged helix-like DNA-binding domain superfamily/Winged helix DNA-binding domain"/>
    <property type="match status" value="1"/>
</dbReference>
<dbReference type="Proteomes" id="UP000198727">
    <property type="component" value="Unassembled WGS sequence"/>
</dbReference>
<dbReference type="Pfam" id="PF03466">
    <property type="entry name" value="LysR_substrate"/>
    <property type="match status" value="1"/>
</dbReference>
<gene>
    <name evidence="6" type="ORF">SAMN05421810_105112</name>
</gene>
<dbReference type="GO" id="GO:0003677">
    <property type="term" value="F:DNA binding"/>
    <property type="evidence" value="ECO:0007669"/>
    <property type="project" value="UniProtKB-KW"/>
</dbReference>
<dbReference type="InterPro" id="IPR036388">
    <property type="entry name" value="WH-like_DNA-bd_sf"/>
</dbReference>
<dbReference type="InterPro" id="IPR005119">
    <property type="entry name" value="LysR_subst-bd"/>
</dbReference>
<proteinExistence type="inferred from homology"/>
<dbReference type="EMBL" id="FOWW01000005">
    <property type="protein sequence ID" value="SFQ19178.1"/>
    <property type="molecule type" value="Genomic_DNA"/>
</dbReference>
<dbReference type="SUPFAM" id="SSF53850">
    <property type="entry name" value="Periplasmic binding protein-like II"/>
    <property type="match status" value="1"/>
</dbReference>
<dbReference type="GO" id="GO:0032993">
    <property type="term" value="C:protein-DNA complex"/>
    <property type="evidence" value="ECO:0007669"/>
    <property type="project" value="TreeGrafter"/>
</dbReference>
<keyword evidence="4" id="KW-0804">Transcription</keyword>
<feature type="domain" description="HTH lysR-type" evidence="5">
    <location>
        <begin position="23"/>
        <end position="70"/>
    </location>
</feature>
<accession>A0A1I5WI17</accession>
<comment type="similarity">
    <text evidence="1">Belongs to the LysR transcriptional regulatory family.</text>
</comment>
<evidence type="ECO:0000256" key="1">
    <source>
        <dbReference type="ARBA" id="ARBA00009437"/>
    </source>
</evidence>
<dbReference type="STRING" id="587909.SAMN05421810_105112"/>
<dbReference type="PANTHER" id="PTHR30346:SF28">
    <property type="entry name" value="HTH-TYPE TRANSCRIPTIONAL REGULATOR CYNR"/>
    <property type="match status" value="1"/>
</dbReference>
<evidence type="ECO:0000256" key="4">
    <source>
        <dbReference type="ARBA" id="ARBA00023163"/>
    </source>
</evidence>
<dbReference type="CDD" id="cd08434">
    <property type="entry name" value="PBP2_GltC_like"/>
    <property type="match status" value="1"/>
</dbReference>
<reference evidence="7" key="1">
    <citation type="submission" date="2016-10" db="EMBL/GenBank/DDBJ databases">
        <authorList>
            <person name="Varghese N."/>
            <person name="Submissions S."/>
        </authorList>
    </citation>
    <scope>NUCLEOTIDE SEQUENCE [LARGE SCALE GENOMIC DNA]</scope>
    <source>
        <strain evidence="7">CGMCC 4.5579</strain>
    </source>
</reference>
<dbReference type="InterPro" id="IPR000847">
    <property type="entry name" value="LysR_HTH_N"/>
</dbReference>
<evidence type="ECO:0000313" key="7">
    <source>
        <dbReference type="Proteomes" id="UP000198727"/>
    </source>
</evidence>
<keyword evidence="2" id="KW-0805">Transcription regulation</keyword>
<sequence length="320" mass="33852">MSHEKEDAQLAAELAPALALLGALAETANITRAAEVLGMPQPTASRRLAALAERVGAPLTVPAGRGVRLTKVGALLAASAERALTTLAGGLRQVRAEIDPERGRVVLGFLHLLGRSLVPELVRGFRASHPHVRFGLVQGSRQDVLDRLHGGEIDLALVSPPPADGALTTVVLAEEELFLAVPSGHRLAGRRRVRFAELAGDDFVLHEPGYGLRRITDELCAEAGFRPSVAFEGQESDTVRGLVAAGLGVALLTRFAPEPPAGVVELPLTPRVAREIALVWPAADPLTPAVRAFRDHVLEWPGSNGLEWSGEISGDPGDPR</sequence>
<evidence type="ECO:0000256" key="2">
    <source>
        <dbReference type="ARBA" id="ARBA00023015"/>
    </source>
</evidence>
<dbReference type="Gene3D" id="3.40.190.290">
    <property type="match status" value="1"/>
</dbReference>
<evidence type="ECO:0000259" key="5">
    <source>
        <dbReference type="PROSITE" id="PS50931"/>
    </source>
</evidence>